<dbReference type="Proteomes" id="UP001201701">
    <property type="component" value="Unassembled WGS sequence"/>
</dbReference>
<keyword evidence="7" id="KW-1185">Reference proteome</keyword>
<feature type="domain" description="Adenylyltransferase AadA C-terminal" evidence="5">
    <location>
        <begin position="187"/>
        <end position="264"/>
    </location>
</feature>
<sequence length="273" mass="30137">MQVSTRYRVLLPTSVSATVDAYFELLRAERIEFVRGFYLLGSVALADYQEGRSDIDFGAVIEGAPDHARVDRLARVHKAMGERTGPSFDGFYLEAHRLQCTPAAGELATFSLDGVFYRHAPCFECNPATWLLWAKRGLTLLGPPSNELQISVDENALRRFEIENLEGYWRNWIKSASLQLACKSEDEPVDADTIAWGVLGVARIACMLTTGRVVSKTDAGIWAMERVGHEDGVVLGLALAARRGGIREISVKRGMRALDCMETMISNAVAAPR</sequence>
<dbReference type="EC" id="2.7.7.47" evidence="2"/>
<evidence type="ECO:0000259" key="5">
    <source>
        <dbReference type="Pfam" id="PF13427"/>
    </source>
</evidence>
<evidence type="ECO:0000256" key="4">
    <source>
        <dbReference type="ARBA" id="ARBA00048566"/>
    </source>
</evidence>
<evidence type="ECO:0000256" key="3">
    <source>
        <dbReference type="ARBA" id="ARBA00035252"/>
    </source>
</evidence>
<proteinExistence type="predicted"/>
<accession>A0ABS9QJP5</accession>
<comment type="catalytic activity">
    <reaction evidence="4">
        <text>streptomycin + ATP = 3''-O-adenylylstreptomycin + diphosphate</text>
        <dbReference type="Rhea" id="RHEA:20245"/>
        <dbReference type="ChEBI" id="CHEBI:30616"/>
        <dbReference type="ChEBI" id="CHEBI:33019"/>
        <dbReference type="ChEBI" id="CHEBI:58007"/>
        <dbReference type="ChEBI" id="CHEBI:58605"/>
        <dbReference type="EC" id="2.7.7.47"/>
    </reaction>
</comment>
<name>A0ABS9QJP5_9HYPH</name>
<evidence type="ECO:0000256" key="1">
    <source>
        <dbReference type="ARBA" id="ARBA00022679"/>
    </source>
</evidence>
<protein>
    <recommendedName>
        <fullName evidence="3">Aminoglycoside (3'') (9) adenylyltransferase</fullName>
        <ecNumber evidence="2">2.7.7.47</ecNumber>
    </recommendedName>
</protein>
<keyword evidence="1" id="KW-0808">Transferase</keyword>
<evidence type="ECO:0000256" key="2">
    <source>
        <dbReference type="ARBA" id="ARBA00035126"/>
    </source>
</evidence>
<dbReference type="InterPro" id="IPR025184">
    <property type="entry name" value="AadA_C"/>
</dbReference>
<reference evidence="6 7" key="1">
    <citation type="submission" date="2022-02" db="EMBL/GenBank/DDBJ databases">
        <title>Draft genome sequence of Mezorhizobium retamae strain IRAMC:0171 isolated from Retama raetam nodules.</title>
        <authorList>
            <person name="Bengaied R."/>
            <person name="Sbissi I."/>
            <person name="Huber K."/>
            <person name="Ghodbane F."/>
            <person name="Nouioui I."/>
            <person name="Tarhouni M."/>
            <person name="Gtari M."/>
        </authorList>
    </citation>
    <scope>NUCLEOTIDE SEQUENCE [LARGE SCALE GENOMIC DNA]</scope>
    <source>
        <strain evidence="6 7">IRAMC:0171</strain>
    </source>
</reference>
<dbReference type="Pfam" id="PF13427">
    <property type="entry name" value="AadA_C"/>
    <property type="match status" value="1"/>
</dbReference>
<dbReference type="InterPro" id="IPR043519">
    <property type="entry name" value="NT_sf"/>
</dbReference>
<evidence type="ECO:0000313" key="7">
    <source>
        <dbReference type="Proteomes" id="UP001201701"/>
    </source>
</evidence>
<gene>
    <name evidence="6" type="ORF">L4923_21735</name>
</gene>
<dbReference type="SUPFAM" id="SSF81301">
    <property type="entry name" value="Nucleotidyltransferase"/>
    <property type="match status" value="1"/>
</dbReference>
<dbReference type="EMBL" id="JAKREW010000027">
    <property type="protein sequence ID" value="MCG7507662.1"/>
    <property type="molecule type" value="Genomic_DNA"/>
</dbReference>
<organism evidence="6 7">
    <name type="scientific">Mesorhizobium retamae</name>
    <dbReference type="NCBI Taxonomy" id="2912854"/>
    <lineage>
        <taxon>Bacteria</taxon>
        <taxon>Pseudomonadati</taxon>
        <taxon>Pseudomonadota</taxon>
        <taxon>Alphaproteobacteria</taxon>
        <taxon>Hyphomicrobiales</taxon>
        <taxon>Phyllobacteriaceae</taxon>
        <taxon>Mesorhizobium</taxon>
    </lineage>
</organism>
<evidence type="ECO:0000313" key="6">
    <source>
        <dbReference type="EMBL" id="MCG7507662.1"/>
    </source>
</evidence>
<comment type="caution">
    <text evidence="6">The sequence shown here is derived from an EMBL/GenBank/DDBJ whole genome shotgun (WGS) entry which is preliminary data.</text>
</comment>
<dbReference type="RefSeq" id="WP_239369019.1">
    <property type="nucleotide sequence ID" value="NZ_JAKREW010000027.1"/>
</dbReference>